<proteinExistence type="predicted"/>
<dbReference type="Proteomes" id="UP000065151">
    <property type="component" value="Chromosome"/>
</dbReference>
<dbReference type="KEGG" id="psul:AU252_19845"/>
<organism evidence="1">
    <name type="scientific">Pseudarthrobacter sulfonivorans</name>
    <dbReference type="NCBI Taxonomy" id="121292"/>
    <lineage>
        <taxon>Bacteria</taxon>
        <taxon>Bacillati</taxon>
        <taxon>Actinomycetota</taxon>
        <taxon>Actinomycetes</taxon>
        <taxon>Micrococcales</taxon>
        <taxon>Micrococcaceae</taxon>
        <taxon>Pseudarthrobacter</taxon>
    </lineage>
</organism>
<reference evidence="1 2" key="1">
    <citation type="submission" date="2015-12" db="EMBL/GenBank/DDBJ databases">
        <authorList>
            <person name="Shamseldin A."/>
            <person name="Moawad H."/>
            <person name="Abd El-Rahim W.M."/>
            <person name="Sadowsky M.J."/>
        </authorList>
    </citation>
    <scope>NUCLEOTIDE SEQUENCE [LARGE SCALE GENOMIC DNA]</scope>
    <source>
        <strain evidence="1 2">Ar51</strain>
    </source>
</reference>
<evidence type="ECO:0000313" key="2">
    <source>
        <dbReference type="Proteomes" id="UP000065151"/>
    </source>
</evidence>
<accession>A0A0U3QF90</accession>
<dbReference type="EMBL" id="CP013747">
    <property type="protein sequence ID" value="ALV43133.1"/>
    <property type="molecule type" value="Genomic_DNA"/>
</dbReference>
<name>A0A0U3QF90_9MICC</name>
<dbReference type="AlphaFoldDB" id="A0A0U3QF90"/>
<protein>
    <submittedName>
        <fullName evidence="1">Uncharacterized protein</fullName>
    </submittedName>
</protein>
<dbReference type="RefSeq" id="WP_058932186.1">
    <property type="nucleotide sequence ID" value="NZ_CP013747.1"/>
</dbReference>
<gene>
    <name evidence="1" type="ORF">AU252_19845</name>
</gene>
<evidence type="ECO:0000313" key="1">
    <source>
        <dbReference type="EMBL" id="ALV43133.1"/>
    </source>
</evidence>
<sequence>MTEQPVETEEQFLGNEPKQALAAAVTALPGLPLTEGQQAVLDKAMQHYVPNAHLRRPSWSPVDDVELAALVRKSVNANRLLAIAKAGSVKAETALQLALNVEDEASTAAHEAEKALLTFTRKDTGL</sequence>
<dbReference type="STRING" id="121292.AU252_19845"/>